<keyword evidence="3" id="KW-1185">Reference proteome</keyword>
<reference evidence="3" key="1">
    <citation type="submission" date="2016-06" db="EMBL/GenBank/DDBJ databases">
        <authorList>
            <person name="Radolfova-Krizova L."/>
            <person name="Nemec A."/>
        </authorList>
    </citation>
    <scope>NUCLEOTIDE SEQUENCE [LARGE SCALE GENOMIC DNA]</scope>
    <source>
        <strain evidence="3">ANC 4275</strain>
    </source>
</reference>
<dbReference type="STRING" id="1443941.A9J31_08500"/>
<dbReference type="GO" id="GO:0016020">
    <property type="term" value="C:membrane"/>
    <property type="evidence" value="ECO:0007669"/>
    <property type="project" value="TreeGrafter"/>
</dbReference>
<sequence>MNQSVKHIDHSVHQNSKSRYLSSEQVEEFGAKVEQIRRDIMDSVGEKDAAYIYKIRNFVRYSEIASRSMLMFGGWIPPVWLFGTGLLGVSKIVENMELGHNVMHGQFDWLNDPSLSGANYDWDTIATGQDWKYTHNYVHHTYTNIVGMDHDVGYGLVRVSEAQKWEPRFLFNIPLAIQLMVFFEWYVGIQRLHLEDVLIYRTKTWKEVWKDATDVRQKIKRQVVKDYVFFPLIAGPNAIPVFAGNAVANVIRSLWASAVIFNGHFTEDAENFEMDNIDNETRAEWYLRQIRGSSNFSGTQWLHILSGNLSHQIEHHLFPDMPANRYAEAAPKIKALCAEYGIHYNEASFMKQFASVWVKLAKCSLPNDWRSELKERSTKFQQSLKNQLLNKIGL</sequence>
<comment type="caution">
    <text evidence="2">The sequence shown here is derived from an EMBL/GenBank/DDBJ whole genome shotgun (WGS) entry which is preliminary data.</text>
</comment>
<dbReference type="GO" id="GO:0016717">
    <property type="term" value="F:oxidoreductase activity, acting on paired donors, with oxidation of a pair of donors resulting in the reduction of molecular oxygen to two molecules of water"/>
    <property type="evidence" value="ECO:0007669"/>
    <property type="project" value="TreeGrafter"/>
</dbReference>
<dbReference type="PANTHER" id="PTHR19353">
    <property type="entry name" value="FATTY ACID DESATURASE 2"/>
    <property type="match status" value="1"/>
</dbReference>
<proteinExistence type="predicted"/>
<dbReference type="InterPro" id="IPR012171">
    <property type="entry name" value="Fatty_acid_desaturase"/>
</dbReference>
<dbReference type="GO" id="GO:0006629">
    <property type="term" value="P:lipid metabolic process"/>
    <property type="evidence" value="ECO:0007669"/>
    <property type="project" value="InterPro"/>
</dbReference>
<evidence type="ECO:0000313" key="2">
    <source>
        <dbReference type="EMBL" id="OBX27713.1"/>
    </source>
</evidence>
<dbReference type="Pfam" id="PF00487">
    <property type="entry name" value="FA_desaturase"/>
    <property type="match status" value="1"/>
</dbReference>
<dbReference type="CDD" id="cd03506">
    <property type="entry name" value="Delta6-FADS-like"/>
    <property type="match status" value="1"/>
</dbReference>
<dbReference type="Proteomes" id="UP000185753">
    <property type="component" value="Unassembled WGS sequence"/>
</dbReference>
<dbReference type="InterPro" id="IPR005804">
    <property type="entry name" value="FA_desaturase_dom"/>
</dbReference>
<dbReference type="PANTHER" id="PTHR19353:SF84">
    <property type="entry name" value="ACYL-COA DELTA-9-DESATURASE, DESB"/>
    <property type="match status" value="1"/>
</dbReference>
<gene>
    <name evidence="2" type="ORF">A9J31_08500</name>
</gene>
<evidence type="ECO:0000313" key="3">
    <source>
        <dbReference type="Proteomes" id="UP000185753"/>
    </source>
</evidence>
<dbReference type="EMBL" id="LZDS01000028">
    <property type="protein sequence ID" value="OBX27713.1"/>
    <property type="molecule type" value="Genomic_DNA"/>
</dbReference>
<evidence type="ECO:0000259" key="1">
    <source>
        <dbReference type="Pfam" id="PF00487"/>
    </source>
</evidence>
<accession>A0A1A7R893</accession>
<dbReference type="AlphaFoldDB" id="A0A1A7R893"/>
<organism evidence="2 3">
    <name type="scientific">Acinetobacter gandensis</name>
    <dbReference type="NCBI Taxonomy" id="1443941"/>
    <lineage>
        <taxon>Bacteria</taxon>
        <taxon>Pseudomonadati</taxon>
        <taxon>Pseudomonadota</taxon>
        <taxon>Gammaproteobacteria</taxon>
        <taxon>Moraxellales</taxon>
        <taxon>Moraxellaceae</taxon>
        <taxon>Acinetobacter</taxon>
    </lineage>
</organism>
<dbReference type="OrthoDB" id="104711at2"/>
<protein>
    <submittedName>
        <fullName evidence="2">Fatty acid desaturase</fullName>
    </submittedName>
</protein>
<name>A0A1A7R893_9GAMM</name>
<dbReference type="RefSeq" id="WP_067766524.1">
    <property type="nucleotide sequence ID" value="NZ_LZDS01000028.1"/>
</dbReference>
<feature type="domain" description="Fatty acid desaturase" evidence="1">
    <location>
        <begin position="79"/>
        <end position="346"/>
    </location>
</feature>